<evidence type="ECO:0000256" key="3">
    <source>
        <dbReference type="ARBA" id="ARBA00022748"/>
    </source>
</evidence>
<dbReference type="InterPro" id="IPR004799">
    <property type="entry name" value="Periplasmic_diS_OxRdtase_DsbE"/>
</dbReference>
<dbReference type="AlphaFoldDB" id="A0A370DAB2"/>
<dbReference type="SUPFAM" id="SSF52833">
    <property type="entry name" value="Thioredoxin-like"/>
    <property type="match status" value="1"/>
</dbReference>
<evidence type="ECO:0000256" key="1">
    <source>
        <dbReference type="ARBA" id="ARBA00004383"/>
    </source>
</evidence>
<dbReference type="EMBL" id="QFXC01000013">
    <property type="protein sequence ID" value="RDH81116.1"/>
    <property type="molecule type" value="Genomic_DNA"/>
</dbReference>
<proteinExistence type="inferred from homology"/>
<name>A0A370DAB2_9GAMM</name>
<feature type="domain" description="Thioredoxin" evidence="6">
    <location>
        <begin position="37"/>
        <end position="174"/>
    </location>
</feature>
<evidence type="ECO:0000313" key="7">
    <source>
        <dbReference type="EMBL" id="RDH81116.1"/>
    </source>
</evidence>
<keyword evidence="8" id="KW-1185">Reference proteome</keyword>
<keyword evidence="3" id="KW-0201">Cytochrome c-type biogenesis</keyword>
<sequence>MARYLLLAGFFIMIGGFAFMLNKTNTGEYNPRDIPTEFIGRAAPTINVPDLYNESEVVKTADMLGQVWLFNVWGTWCPECWREHRFLMELSQLGIPIVGLNWRDERPEAKAMITKMGNPFLKIGFDPESSVAIEWGVYGAPETFAINAEGVVVAKHAGGITPAVWEKKFKKHFKN</sequence>
<evidence type="ECO:0000313" key="8">
    <source>
        <dbReference type="Proteomes" id="UP000254266"/>
    </source>
</evidence>
<dbReference type="InterPro" id="IPR013740">
    <property type="entry name" value="Redoxin"/>
</dbReference>
<accession>A0A370DAB2</accession>
<dbReference type="GO" id="GO:0030288">
    <property type="term" value="C:outer membrane-bounded periplasmic space"/>
    <property type="evidence" value="ECO:0007669"/>
    <property type="project" value="InterPro"/>
</dbReference>
<dbReference type="PANTHER" id="PTHR42852">
    <property type="entry name" value="THIOL:DISULFIDE INTERCHANGE PROTEIN DSBE"/>
    <property type="match status" value="1"/>
</dbReference>
<organism evidence="7 8">
    <name type="scientific">endosymbiont of Galathealinum brachiosum</name>
    <dbReference type="NCBI Taxonomy" id="2200906"/>
    <lineage>
        <taxon>Bacteria</taxon>
        <taxon>Pseudomonadati</taxon>
        <taxon>Pseudomonadota</taxon>
        <taxon>Gammaproteobacteria</taxon>
        <taxon>sulfur-oxidizing symbionts</taxon>
    </lineage>
</organism>
<dbReference type="InterPro" id="IPR036249">
    <property type="entry name" value="Thioredoxin-like_sf"/>
</dbReference>
<protein>
    <submittedName>
        <fullName evidence="7">DsbE family thiol:disulfide interchange protein</fullName>
    </submittedName>
</protein>
<dbReference type="GO" id="GO:0015036">
    <property type="term" value="F:disulfide oxidoreductase activity"/>
    <property type="evidence" value="ECO:0007669"/>
    <property type="project" value="InterPro"/>
</dbReference>
<dbReference type="NCBIfam" id="TIGR00385">
    <property type="entry name" value="dsbE"/>
    <property type="match status" value="1"/>
</dbReference>
<dbReference type="GO" id="GO:0005886">
    <property type="term" value="C:plasma membrane"/>
    <property type="evidence" value="ECO:0007669"/>
    <property type="project" value="UniProtKB-SubCell"/>
</dbReference>
<dbReference type="InterPro" id="IPR050553">
    <property type="entry name" value="Thioredoxin_ResA/DsbE_sf"/>
</dbReference>
<evidence type="ECO:0000256" key="4">
    <source>
        <dbReference type="ARBA" id="ARBA00023157"/>
    </source>
</evidence>
<dbReference type="GO" id="GO:0017004">
    <property type="term" value="P:cytochrome complex assembly"/>
    <property type="evidence" value="ECO:0007669"/>
    <property type="project" value="UniProtKB-KW"/>
</dbReference>
<dbReference type="Proteomes" id="UP000254266">
    <property type="component" value="Unassembled WGS sequence"/>
</dbReference>
<evidence type="ECO:0000256" key="2">
    <source>
        <dbReference type="ARBA" id="ARBA00007758"/>
    </source>
</evidence>
<dbReference type="PANTHER" id="PTHR42852:SF6">
    <property type="entry name" value="THIOL:DISULFIDE INTERCHANGE PROTEIN DSBE"/>
    <property type="match status" value="1"/>
</dbReference>
<reference evidence="7 8" key="1">
    <citation type="journal article" date="2018" name="ISME J.">
        <title>Endosymbiont genomes yield clues of tubeworm success.</title>
        <authorList>
            <person name="Li Y."/>
            <person name="Liles M.R."/>
            <person name="Halanych K.M."/>
        </authorList>
    </citation>
    <scope>NUCLEOTIDE SEQUENCE [LARGE SCALE GENOMIC DNA]</scope>
    <source>
        <strain evidence="7">A1464</strain>
    </source>
</reference>
<comment type="subcellular location">
    <subcellularLocation>
        <location evidence="1">Cell inner membrane</location>
        <topology evidence="1">Single-pass membrane protein</topology>
        <orientation evidence="1">Periplasmic side</orientation>
    </subcellularLocation>
</comment>
<evidence type="ECO:0000256" key="5">
    <source>
        <dbReference type="ARBA" id="ARBA00023284"/>
    </source>
</evidence>
<dbReference type="CDD" id="cd03010">
    <property type="entry name" value="TlpA_like_DsbE"/>
    <property type="match status" value="1"/>
</dbReference>
<keyword evidence="5" id="KW-0676">Redox-active center</keyword>
<dbReference type="PROSITE" id="PS51352">
    <property type="entry name" value="THIOREDOXIN_2"/>
    <property type="match status" value="1"/>
</dbReference>
<gene>
    <name evidence="7" type="ORF">DIZ80_13435</name>
</gene>
<comment type="caution">
    <text evidence="7">The sequence shown here is derived from an EMBL/GenBank/DDBJ whole genome shotgun (WGS) entry which is preliminary data.</text>
</comment>
<dbReference type="Gene3D" id="3.40.30.10">
    <property type="entry name" value="Glutaredoxin"/>
    <property type="match status" value="1"/>
</dbReference>
<dbReference type="Pfam" id="PF08534">
    <property type="entry name" value="Redoxin"/>
    <property type="match status" value="1"/>
</dbReference>
<evidence type="ECO:0000259" key="6">
    <source>
        <dbReference type="PROSITE" id="PS51352"/>
    </source>
</evidence>
<dbReference type="InterPro" id="IPR013766">
    <property type="entry name" value="Thioredoxin_domain"/>
</dbReference>
<keyword evidence="4" id="KW-1015">Disulfide bond</keyword>
<comment type="similarity">
    <text evidence="2">Belongs to the thioredoxin family. DsbE subfamily.</text>
</comment>